<evidence type="ECO:0000313" key="6">
    <source>
        <dbReference type="Proteomes" id="UP001432322"/>
    </source>
</evidence>
<dbReference type="InterPro" id="IPR039008">
    <property type="entry name" value="IF_rod_dom"/>
</dbReference>
<accession>A0AAV5WXP0</accession>
<dbReference type="PROSITE" id="PS51842">
    <property type="entry name" value="IF_ROD_2"/>
    <property type="match status" value="1"/>
</dbReference>
<dbReference type="GO" id="GO:0031507">
    <property type="term" value="P:heterochromatin formation"/>
    <property type="evidence" value="ECO:0007669"/>
    <property type="project" value="TreeGrafter"/>
</dbReference>
<dbReference type="GO" id="GO:0006998">
    <property type="term" value="P:nuclear envelope organization"/>
    <property type="evidence" value="ECO:0007669"/>
    <property type="project" value="TreeGrafter"/>
</dbReference>
<sequence>MSDEVEYRSSISSRPSFNRTTTRESIPSASGSRVLKIVTEMSSSSLGSGLSPYGQSAASTIRDSREREKKEIMELNDKLANYIENVRFLEAQNRKLERDLKYLQSRWGQGTSSVKVIYEKEIIVAKEVIVNTGKEKENVQKDVDKLLKEVNEMKRKFEEATAGRAGDRAALDELLVTFSNLEAEIALLKRRIELLEEEVSRLKKENLRLMSELNRCRTALDQETLLRIDYQNQVQTLLEEVNHIKHQNEKEIQALQARAARDTTPENREFFKNEL</sequence>
<dbReference type="SUPFAM" id="SSF64593">
    <property type="entry name" value="Intermediate filament protein, coiled coil region"/>
    <property type="match status" value="1"/>
</dbReference>
<feature type="non-terminal residue" evidence="5">
    <location>
        <position position="275"/>
    </location>
</feature>
<dbReference type="Gene3D" id="1.20.5.1160">
    <property type="entry name" value="Vasodilator-stimulated phosphoprotein"/>
    <property type="match status" value="1"/>
</dbReference>
<dbReference type="PANTHER" id="PTHR45721">
    <property type="entry name" value="LAMIN DM0-RELATED"/>
    <property type="match status" value="1"/>
</dbReference>
<dbReference type="GO" id="GO:0007097">
    <property type="term" value="P:nuclear migration"/>
    <property type="evidence" value="ECO:0007669"/>
    <property type="project" value="TreeGrafter"/>
</dbReference>
<evidence type="ECO:0000256" key="3">
    <source>
        <dbReference type="SAM" id="MobiDB-lite"/>
    </source>
</evidence>
<dbReference type="EMBL" id="BTSY01000007">
    <property type="protein sequence ID" value="GMT36836.1"/>
    <property type="molecule type" value="Genomic_DNA"/>
</dbReference>
<feature type="domain" description="IF rod" evidence="4">
    <location>
        <begin position="68"/>
        <end position="275"/>
    </location>
</feature>
<dbReference type="GO" id="GO:0005200">
    <property type="term" value="F:structural constituent of cytoskeleton"/>
    <property type="evidence" value="ECO:0007669"/>
    <property type="project" value="TreeGrafter"/>
</dbReference>
<dbReference type="AlphaFoldDB" id="A0AAV5WXP0"/>
<protein>
    <recommendedName>
        <fullName evidence="4">IF rod domain-containing protein</fullName>
    </recommendedName>
</protein>
<comment type="caution">
    <text evidence="5">The sequence shown here is derived from an EMBL/GenBank/DDBJ whole genome shotgun (WGS) entry which is preliminary data.</text>
</comment>
<name>A0AAV5WXP0_9BILA</name>
<dbReference type="Pfam" id="PF00038">
    <property type="entry name" value="Filament"/>
    <property type="match status" value="1"/>
</dbReference>
<proteinExistence type="predicted"/>
<feature type="compositionally biased region" description="Polar residues" evidence="3">
    <location>
        <begin position="9"/>
        <end position="30"/>
    </location>
</feature>
<dbReference type="GO" id="GO:0090435">
    <property type="term" value="P:protein localization to nuclear envelope"/>
    <property type="evidence" value="ECO:0007669"/>
    <property type="project" value="TreeGrafter"/>
</dbReference>
<dbReference type="PANTHER" id="PTHR45721:SF9">
    <property type="entry name" value="INTERMEDIATE FILAMENT PROTEIN IFA-2-RELATED"/>
    <property type="match status" value="1"/>
</dbReference>
<reference evidence="5" key="1">
    <citation type="submission" date="2023-10" db="EMBL/GenBank/DDBJ databases">
        <title>Genome assembly of Pristionchus species.</title>
        <authorList>
            <person name="Yoshida K."/>
            <person name="Sommer R.J."/>
        </authorList>
    </citation>
    <scope>NUCLEOTIDE SEQUENCE</scope>
    <source>
        <strain evidence="5">RS5133</strain>
    </source>
</reference>
<evidence type="ECO:0000256" key="1">
    <source>
        <dbReference type="ARBA" id="ARBA00022754"/>
    </source>
</evidence>
<gene>
    <name evidence="5" type="ORF">PFISCL1PPCAC_28133</name>
</gene>
<keyword evidence="2" id="KW-0175">Coiled coil</keyword>
<keyword evidence="6" id="KW-1185">Reference proteome</keyword>
<evidence type="ECO:0000259" key="4">
    <source>
        <dbReference type="PROSITE" id="PS51842"/>
    </source>
</evidence>
<dbReference type="GO" id="GO:0005652">
    <property type="term" value="C:nuclear lamina"/>
    <property type="evidence" value="ECO:0007669"/>
    <property type="project" value="TreeGrafter"/>
</dbReference>
<dbReference type="GO" id="GO:0005882">
    <property type="term" value="C:intermediate filament"/>
    <property type="evidence" value="ECO:0007669"/>
    <property type="project" value="UniProtKB-KW"/>
</dbReference>
<keyword evidence="1" id="KW-0403">Intermediate filament</keyword>
<feature type="region of interest" description="Disordered" evidence="3">
    <location>
        <begin position="44"/>
        <end position="65"/>
    </location>
</feature>
<dbReference type="Proteomes" id="UP001432322">
    <property type="component" value="Unassembled WGS sequence"/>
</dbReference>
<dbReference type="GO" id="GO:0051664">
    <property type="term" value="P:nuclear pore localization"/>
    <property type="evidence" value="ECO:0007669"/>
    <property type="project" value="TreeGrafter"/>
</dbReference>
<feature type="region of interest" description="Disordered" evidence="3">
    <location>
        <begin position="1"/>
        <end position="30"/>
    </location>
</feature>
<evidence type="ECO:0000256" key="2">
    <source>
        <dbReference type="ARBA" id="ARBA00023054"/>
    </source>
</evidence>
<organism evidence="5 6">
    <name type="scientific">Pristionchus fissidentatus</name>
    <dbReference type="NCBI Taxonomy" id="1538716"/>
    <lineage>
        <taxon>Eukaryota</taxon>
        <taxon>Metazoa</taxon>
        <taxon>Ecdysozoa</taxon>
        <taxon>Nematoda</taxon>
        <taxon>Chromadorea</taxon>
        <taxon>Rhabditida</taxon>
        <taxon>Rhabditina</taxon>
        <taxon>Diplogasteromorpha</taxon>
        <taxon>Diplogasteroidea</taxon>
        <taxon>Neodiplogasteridae</taxon>
        <taxon>Pristionchus</taxon>
    </lineage>
</organism>
<evidence type="ECO:0000313" key="5">
    <source>
        <dbReference type="EMBL" id="GMT36836.1"/>
    </source>
</evidence>